<evidence type="ECO:0000256" key="2">
    <source>
        <dbReference type="SAM" id="SignalP"/>
    </source>
</evidence>
<feature type="region of interest" description="Disordered" evidence="1">
    <location>
        <begin position="68"/>
        <end position="121"/>
    </location>
</feature>
<dbReference type="InterPro" id="IPR032011">
    <property type="entry name" value="DUF4794"/>
</dbReference>
<accession>A0AAN9W149</accession>
<feature type="domain" description="DUF4794" evidence="3">
    <location>
        <begin position="42"/>
        <end position="101"/>
    </location>
</feature>
<dbReference type="EMBL" id="JAZDUA010000006">
    <property type="protein sequence ID" value="KAK7873996.1"/>
    <property type="molecule type" value="Genomic_DNA"/>
</dbReference>
<name>A0AAN9W149_9ORTH</name>
<comment type="caution">
    <text evidence="4">The sequence shown here is derived from an EMBL/GenBank/DDBJ whole genome shotgun (WGS) entry which is preliminary data.</text>
</comment>
<reference evidence="4 5" key="1">
    <citation type="submission" date="2024-03" db="EMBL/GenBank/DDBJ databases">
        <title>The genome assembly and annotation of the cricket Gryllus longicercus Weissman &amp; Gray.</title>
        <authorList>
            <person name="Szrajer S."/>
            <person name="Gray D."/>
            <person name="Ylla G."/>
        </authorList>
    </citation>
    <scope>NUCLEOTIDE SEQUENCE [LARGE SCALE GENOMIC DNA]</scope>
    <source>
        <strain evidence="4">DAG 2021-001</strain>
        <tissue evidence="4">Whole body minus gut</tissue>
    </source>
</reference>
<proteinExistence type="predicted"/>
<organism evidence="4 5">
    <name type="scientific">Gryllus longicercus</name>
    <dbReference type="NCBI Taxonomy" id="2509291"/>
    <lineage>
        <taxon>Eukaryota</taxon>
        <taxon>Metazoa</taxon>
        <taxon>Ecdysozoa</taxon>
        <taxon>Arthropoda</taxon>
        <taxon>Hexapoda</taxon>
        <taxon>Insecta</taxon>
        <taxon>Pterygota</taxon>
        <taxon>Neoptera</taxon>
        <taxon>Polyneoptera</taxon>
        <taxon>Orthoptera</taxon>
        <taxon>Ensifera</taxon>
        <taxon>Gryllidea</taxon>
        <taxon>Grylloidea</taxon>
        <taxon>Gryllidae</taxon>
        <taxon>Gryllinae</taxon>
        <taxon>Gryllus</taxon>
    </lineage>
</organism>
<sequence length="188" mass="20150">MKVLVVLCAVAVAALAAPEAPVYRAPARLSNEYGAPAEANEAPYPPSGWRPSGRQFLLPARQTNYYVPPPVEYGPPSTEAATEPPTEEPTTTEVPTTEQPEESNEFADGARGSQQVAGTDEEGAPAGVYYVLLPDGRLQRVAYSTNPAVPPPAAAPIRNSGYAQLQYMDVEPIRAPIYSYGSPFIRLF</sequence>
<gene>
    <name evidence="4" type="ORF">R5R35_013408</name>
</gene>
<evidence type="ECO:0000256" key="1">
    <source>
        <dbReference type="SAM" id="MobiDB-lite"/>
    </source>
</evidence>
<evidence type="ECO:0000313" key="4">
    <source>
        <dbReference type="EMBL" id="KAK7873996.1"/>
    </source>
</evidence>
<feature type="compositionally biased region" description="Low complexity" evidence="1">
    <location>
        <begin position="74"/>
        <end position="98"/>
    </location>
</feature>
<protein>
    <recommendedName>
        <fullName evidence="3">DUF4794 domain-containing protein</fullName>
    </recommendedName>
</protein>
<feature type="chain" id="PRO_5042959588" description="DUF4794 domain-containing protein" evidence="2">
    <location>
        <begin position="17"/>
        <end position="188"/>
    </location>
</feature>
<dbReference type="Proteomes" id="UP001378592">
    <property type="component" value="Unassembled WGS sequence"/>
</dbReference>
<dbReference type="AlphaFoldDB" id="A0AAN9W149"/>
<keyword evidence="2" id="KW-0732">Signal</keyword>
<dbReference type="Pfam" id="PF16042">
    <property type="entry name" value="DUF4794"/>
    <property type="match status" value="1"/>
</dbReference>
<evidence type="ECO:0000313" key="5">
    <source>
        <dbReference type="Proteomes" id="UP001378592"/>
    </source>
</evidence>
<evidence type="ECO:0000259" key="3">
    <source>
        <dbReference type="Pfam" id="PF16042"/>
    </source>
</evidence>
<keyword evidence="5" id="KW-1185">Reference proteome</keyword>
<feature type="signal peptide" evidence="2">
    <location>
        <begin position="1"/>
        <end position="16"/>
    </location>
</feature>